<name>A0A0C6FM58_9HYPH</name>
<evidence type="ECO:0000313" key="1">
    <source>
        <dbReference type="EMBL" id="BAQ49478.1"/>
    </source>
</evidence>
<reference evidence="1 2" key="1">
    <citation type="journal article" date="2015" name="Genome Announc.">
        <title>Complete Genome Sequence of Methylobacterium aquaticum Strain 22A, Isolated from Racomitrium japonicum Moss.</title>
        <authorList>
            <person name="Tani A."/>
            <person name="Ogura Y."/>
            <person name="Hayashi T."/>
            <person name="Kimbara K."/>
        </authorList>
    </citation>
    <scope>NUCLEOTIDE SEQUENCE [LARGE SCALE GENOMIC DNA]</scope>
    <source>
        <strain evidence="1 2">MA-22A</strain>
        <plasmid evidence="2">Plasmid pMaq22A_1p DNA</plasmid>
    </source>
</reference>
<geneLocation type="plasmid" evidence="2">
    <name>pMaq22A_1p DNA</name>
</geneLocation>
<proteinExistence type="predicted"/>
<keyword evidence="1" id="KW-0614">Plasmid</keyword>
<organism evidence="1 2">
    <name type="scientific">Methylobacterium aquaticum</name>
    <dbReference type="NCBI Taxonomy" id="270351"/>
    <lineage>
        <taxon>Bacteria</taxon>
        <taxon>Pseudomonadati</taxon>
        <taxon>Pseudomonadota</taxon>
        <taxon>Alphaproteobacteria</taxon>
        <taxon>Hyphomicrobiales</taxon>
        <taxon>Methylobacteriaceae</taxon>
        <taxon>Methylobacterium</taxon>
    </lineage>
</organism>
<dbReference type="Proteomes" id="UP000061432">
    <property type="component" value="Plasmid pMaq22A_1p"/>
</dbReference>
<accession>A0A0C6FM58</accession>
<sequence length="131" mass="14484">MSQKSWEGRVTTFAMEASTGLRELAEPVLSGDRVKRQIERAARAAGLSYWRAFDIWYGKARRVDAQELEAIRAAKARRSEDQAHELSAIAADFDALAERFARMASRGGGPGHPEMGALAGRVRRLADGVRR</sequence>
<dbReference type="EMBL" id="AP014705">
    <property type="protein sequence ID" value="BAQ49478.1"/>
    <property type="molecule type" value="Genomic_DNA"/>
</dbReference>
<dbReference type="KEGG" id="maqu:Maq22A_1p36355"/>
<reference evidence="2" key="2">
    <citation type="submission" date="2015-01" db="EMBL/GenBank/DDBJ databases">
        <title>Complete genome sequence of Methylobacterium aquaticum strain 22A.</title>
        <authorList>
            <person name="Tani A."/>
            <person name="Ogura Y."/>
            <person name="Hayashi T."/>
        </authorList>
    </citation>
    <scope>NUCLEOTIDE SEQUENCE [LARGE SCALE GENOMIC DNA]</scope>
    <source>
        <strain evidence="2">MA-22A</strain>
        <plasmid evidence="2">Plasmid pMaq22A_1p DNA</plasmid>
    </source>
</reference>
<protein>
    <submittedName>
        <fullName evidence="1">Uncharacterized protein</fullName>
    </submittedName>
</protein>
<dbReference type="PATRIC" id="fig|270351.10.peg.6554"/>
<evidence type="ECO:0000313" key="2">
    <source>
        <dbReference type="Proteomes" id="UP000061432"/>
    </source>
</evidence>
<gene>
    <name evidence="1" type="ORF">Maq22A_1p36355</name>
</gene>
<dbReference type="AlphaFoldDB" id="A0A0C6FM58"/>